<dbReference type="Proteomes" id="UP000053558">
    <property type="component" value="Unassembled WGS sequence"/>
</dbReference>
<feature type="compositionally biased region" description="Basic residues" evidence="1">
    <location>
        <begin position="226"/>
        <end position="236"/>
    </location>
</feature>
<protein>
    <recommendedName>
        <fullName evidence="4">Coilin</fullName>
    </recommendedName>
</protein>
<proteinExistence type="predicted"/>
<feature type="compositionally biased region" description="Acidic residues" evidence="1">
    <location>
        <begin position="275"/>
        <end position="286"/>
    </location>
</feature>
<feature type="compositionally biased region" description="Basic residues" evidence="1">
    <location>
        <begin position="171"/>
        <end position="181"/>
    </location>
</feature>
<feature type="compositionally biased region" description="Polar residues" evidence="1">
    <location>
        <begin position="240"/>
        <end position="254"/>
    </location>
</feature>
<dbReference type="AlphaFoldDB" id="A0A5M3MSB8"/>
<evidence type="ECO:0000256" key="1">
    <source>
        <dbReference type="SAM" id="MobiDB-lite"/>
    </source>
</evidence>
<feature type="region of interest" description="Disordered" evidence="1">
    <location>
        <begin position="93"/>
        <end position="300"/>
    </location>
</feature>
<feature type="region of interest" description="Disordered" evidence="1">
    <location>
        <begin position="526"/>
        <end position="559"/>
    </location>
</feature>
<feature type="region of interest" description="Disordered" evidence="1">
    <location>
        <begin position="339"/>
        <end position="369"/>
    </location>
</feature>
<dbReference type="OrthoDB" id="74813at2759"/>
<evidence type="ECO:0000313" key="2">
    <source>
        <dbReference type="EMBL" id="EIW81990.1"/>
    </source>
</evidence>
<feature type="compositionally biased region" description="Low complexity" evidence="1">
    <location>
        <begin position="114"/>
        <end position="127"/>
    </location>
</feature>
<organism evidence="2 3">
    <name type="scientific">Coniophora puteana (strain RWD-64-598)</name>
    <name type="common">Brown rot fungus</name>
    <dbReference type="NCBI Taxonomy" id="741705"/>
    <lineage>
        <taxon>Eukaryota</taxon>
        <taxon>Fungi</taxon>
        <taxon>Dikarya</taxon>
        <taxon>Basidiomycota</taxon>
        <taxon>Agaricomycotina</taxon>
        <taxon>Agaricomycetes</taxon>
        <taxon>Agaricomycetidae</taxon>
        <taxon>Boletales</taxon>
        <taxon>Coniophorineae</taxon>
        <taxon>Coniophoraceae</taxon>
        <taxon>Coniophora</taxon>
    </lineage>
</organism>
<feature type="compositionally biased region" description="Acidic residues" evidence="1">
    <location>
        <begin position="547"/>
        <end position="556"/>
    </location>
</feature>
<reference evidence="3" key="1">
    <citation type="journal article" date="2012" name="Science">
        <title>The Paleozoic origin of enzymatic lignin decomposition reconstructed from 31 fungal genomes.</title>
        <authorList>
            <person name="Floudas D."/>
            <person name="Binder M."/>
            <person name="Riley R."/>
            <person name="Barry K."/>
            <person name="Blanchette R.A."/>
            <person name="Henrissat B."/>
            <person name="Martinez A.T."/>
            <person name="Otillar R."/>
            <person name="Spatafora J.W."/>
            <person name="Yadav J.S."/>
            <person name="Aerts A."/>
            <person name="Benoit I."/>
            <person name="Boyd A."/>
            <person name="Carlson A."/>
            <person name="Copeland A."/>
            <person name="Coutinho P.M."/>
            <person name="de Vries R.P."/>
            <person name="Ferreira P."/>
            <person name="Findley K."/>
            <person name="Foster B."/>
            <person name="Gaskell J."/>
            <person name="Glotzer D."/>
            <person name="Gorecki P."/>
            <person name="Heitman J."/>
            <person name="Hesse C."/>
            <person name="Hori C."/>
            <person name="Igarashi K."/>
            <person name="Jurgens J.A."/>
            <person name="Kallen N."/>
            <person name="Kersten P."/>
            <person name="Kohler A."/>
            <person name="Kuees U."/>
            <person name="Kumar T.K.A."/>
            <person name="Kuo A."/>
            <person name="LaButti K."/>
            <person name="Larrondo L.F."/>
            <person name="Lindquist E."/>
            <person name="Ling A."/>
            <person name="Lombard V."/>
            <person name="Lucas S."/>
            <person name="Lundell T."/>
            <person name="Martin R."/>
            <person name="McLaughlin D.J."/>
            <person name="Morgenstern I."/>
            <person name="Morin E."/>
            <person name="Murat C."/>
            <person name="Nagy L.G."/>
            <person name="Nolan M."/>
            <person name="Ohm R.A."/>
            <person name="Patyshakuliyeva A."/>
            <person name="Rokas A."/>
            <person name="Ruiz-Duenas F.J."/>
            <person name="Sabat G."/>
            <person name="Salamov A."/>
            <person name="Samejima M."/>
            <person name="Schmutz J."/>
            <person name="Slot J.C."/>
            <person name="St John F."/>
            <person name="Stenlid J."/>
            <person name="Sun H."/>
            <person name="Sun S."/>
            <person name="Syed K."/>
            <person name="Tsang A."/>
            <person name="Wiebenga A."/>
            <person name="Young D."/>
            <person name="Pisabarro A."/>
            <person name="Eastwood D.C."/>
            <person name="Martin F."/>
            <person name="Cullen D."/>
            <person name="Grigoriev I.V."/>
            <person name="Hibbett D.S."/>
        </authorList>
    </citation>
    <scope>NUCLEOTIDE SEQUENCE [LARGE SCALE GENOMIC DNA]</scope>
    <source>
        <strain evidence="3">RWD-64-598 SS2</strain>
    </source>
</reference>
<dbReference type="OMA" id="WFSTHAV"/>
<feature type="compositionally biased region" description="Low complexity" evidence="1">
    <location>
        <begin position="144"/>
        <end position="157"/>
    </location>
</feature>
<feature type="compositionally biased region" description="Acidic residues" evidence="1">
    <location>
        <begin position="131"/>
        <end position="143"/>
    </location>
</feature>
<name>A0A5M3MSB8_CONPW</name>
<gene>
    <name evidence="2" type="ORF">CONPUDRAFT_143565</name>
</gene>
<dbReference type="GeneID" id="19201862"/>
<evidence type="ECO:0008006" key="4">
    <source>
        <dbReference type="Google" id="ProtNLM"/>
    </source>
</evidence>
<keyword evidence="3" id="KW-1185">Reference proteome</keyword>
<sequence>MRLRVTASPPLPALKAWFPIDISDDGIRTIQALKDALCRDLGPLRDAGAKRGSIALLMDDFELLDDTQIGVLRDGDLVQITRSLAPEAVPAPVIVIPPPPVAAGSKRKRRDPSPSESSSDTSDASSHTDSEESDSDSDSDSDSSDTSSSSSSSTSDTSDSDSDFSATKKLITPRRVAKNLRSRPITAPATSAKPISKKPQPPPPPPSQTATSFTPPGYGKPATRNRNQRRRLKRLHERTTNAQPTLAPTGTSDANLIPLGGAAQPPTPNDHADAEAEAFEDAMDEDAYTHPPDPSTSSPALMMLSYRNKNKKKGFKQSMSRPFPQNIIFSSEDIRSTTPTPILDSESPLSTAKATTTPPLPRLIPPSERTDIPTNILITSIDVEEGLHTRPAVGRKRKKTLKQTWGHVSTPDVSMTLDYGAAEDAPEDQSSFNLTELTATKPTPTPNLDVASIEKRWTVCTPITQRAQLRAGCTVGWKALGINPTTCTPELLLSVGTVLPTSSSDDNAEVELQLVHRPGESSFSAKLSRDSIVNAGSGSASEREGEGEGEAAEDEPGTERYPWAEFLALGARLIV</sequence>
<dbReference type="RefSeq" id="XP_007767824.1">
    <property type="nucleotide sequence ID" value="XM_007769634.1"/>
</dbReference>
<evidence type="ECO:0000313" key="3">
    <source>
        <dbReference type="Proteomes" id="UP000053558"/>
    </source>
</evidence>
<dbReference type="KEGG" id="cput:CONPUDRAFT_143565"/>
<dbReference type="EMBL" id="JH711577">
    <property type="protein sequence ID" value="EIW81990.1"/>
    <property type="molecule type" value="Genomic_DNA"/>
</dbReference>
<comment type="caution">
    <text evidence="2">The sequence shown here is derived from an EMBL/GenBank/DDBJ whole genome shotgun (WGS) entry which is preliminary data.</text>
</comment>
<accession>A0A5M3MSB8</accession>